<feature type="transmembrane region" description="Helical" evidence="10">
    <location>
        <begin position="211"/>
        <end position="230"/>
    </location>
</feature>
<gene>
    <name evidence="12" type="ORF">F1C12_08080</name>
</gene>
<comment type="subcellular location">
    <subcellularLocation>
        <location evidence="1">Cell inner membrane</location>
        <topology evidence="1">Multi-pass membrane protein</topology>
    </subcellularLocation>
    <subcellularLocation>
        <location evidence="10">Cell membrane</location>
        <topology evidence="10">Multi-pass membrane protein</topology>
    </subcellularLocation>
</comment>
<evidence type="ECO:0000313" key="13">
    <source>
        <dbReference type="Proteomes" id="UP000515511"/>
    </source>
</evidence>
<reference evidence="13" key="1">
    <citation type="submission" date="2019-09" db="EMBL/GenBank/DDBJ databases">
        <title>Antimicrobial potential of Antarctic Bacteria.</title>
        <authorList>
            <person name="Benaud N."/>
            <person name="Edwards R.J."/>
            <person name="Ferrari B.C."/>
        </authorList>
    </citation>
    <scope>NUCLEOTIDE SEQUENCE [LARGE SCALE GENOMIC DNA]</scope>
    <source>
        <strain evidence="13">INR9</strain>
    </source>
</reference>
<feature type="transmembrane region" description="Helical" evidence="10">
    <location>
        <begin position="276"/>
        <end position="294"/>
    </location>
</feature>
<dbReference type="GO" id="GO:0140359">
    <property type="term" value="F:ABC-type transporter activity"/>
    <property type="evidence" value="ECO:0007669"/>
    <property type="project" value="InterPro"/>
</dbReference>
<dbReference type="GO" id="GO:0043190">
    <property type="term" value="C:ATP-binding cassette (ABC) transporter complex"/>
    <property type="evidence" value="ECO:0007669"/>
    <property type="project" value="InterPro"/>
</dbReference>
<evidence type="ECO:0000256" key="6">
    <source>
        <dbReference type="ARBA" id="ARBA00022692"/>
    </source>
</evidence>
<dbReference type="PRINTS" id="PR00164">
    <property type="entry name" value="ABC2TRNSPORT"/>
</dbReference>
<feature type="transmembrane region" description="Helical" evidence="10">
    <location>
        <begin position="178"/>
        <end position="199"/>
    </location>
</feature>
<evidence type="ECO:0000313" key="12">
    <source>
        <dbReference type="EMBL" id="QNE35092.1"/>
    </source>
</evidence>
<sequence>MTTPSLSDAEQRRARYASLESMPLQTVGSSGPSFGASWGSLREIWSQRQMLDLLIRRDLKARYKDSALGFLWSLVRPLTQLLIYYVVMGQFLGAARGIPDFAIYIFSGLTAYTLFSEVVNGSTGSIVGNSGLIKKIYLPREIFPLASLGSALFNFAIQFGILLVATLVLGRFPITPDIVYLVPSFLVIVIYSLAFGLLLAALNVYMRDIQYLVDVALMVLMWASPIVYSWKMVKSVIKSPWLLEIYTNNPITLSVLGFQRSLWIGGQGTAEYPAGLMLRLAIAAVIGLVLIVIFHRVFTRLQGNFAQAL</sequence>
<dbReference type="PROSITE" id="PS51012">
    <property type="entry name" value="ABC_TM2"/>
    <property type="match status" value="1"/>
</dbReference>
<proteinExistence type="inferred from homology"/>
<organism evidence="12 13">
    <name type="scientific">Leifsonia shinshuensis</name>
    <dbReference type="NCBI Taxonomy" id="150026"/>
    <lineage>
        <taxon>Bacteria</taxon>
        <taxon>Bacillati</taxon>
        <taxon>Actinomycetota</taxon>
        <taxon>Actinomycetes</taxon>
        <taxon>Micrococcales</taxon>
        <taxon>Microbacteriaceae</taxon>
        <taxon>Leifsonia</taxon>
    </lineage>
</organism>
<keyword evidence="8 10" id="KW-0472">Membrane</keyword>
<keyword evidence="7 10" id="KW-1133">Transmembrane helix</keyword>
<feature type="transmembrane region" description="Helical" evidence="10">
    <location>
        <begin position="66"/>
        <end position="86"/>
    </location>
</feature>
<evidence type="ECO:0000256" key="4">
    <source>
        <dbReference type="ARBA" id="ARBA00022475"/>
    </source>
</evidence>
<evidence type="ECO:0000256" key="10">
    <source>
        <dbReference type="RuleBase" id="RU361157"/>
    </source>
</evidence>
<keyword evidence="5" id="KW-0997">Cell inner membrane</keyword>
<keyword evidence="6 10" id="KW-0812">Transmembrane</keyword>
<dbReference type="PANTHER" id="PTHR30413:SF8">
    <property type="entry name" value="TRANSPORT PERMEASE PROTEIN"/>
    <property type="match status" value="1"/>
</dbReference>
<evidence type="ECO:0000256" key="9">
    <source>
        <dbReference type="ARBA" id="ARBA00023251"/>
    </source>
</evidence>
<evidence type="ECO:0000256" key="2">
    <source>
        <dbReference type="ARBA" id="ARBA00007783"/>
    </source>
</evidence>
<protein>
    <recommendedName>
        <fullName evidence="10">Transport permease protein</fullName>
    </recommendedName>
</protein>
<feature type="domain" description="ABC transmembrane type-2" evidence="11">
    <location>
        <begin position="68"/>
        <end position="301"/>
    </location>
</feature>
<dbReference type="InterPro" id="IPR047817">
    <property type="entry name" value="ABC2_TM_bact-type"/>
</dbReference>
<evidence type="ECO:0000256" key="1">
    <source>
        <dbReference type="ARBA" id="ARBA00004429"/>
    </source>
</evidence>
<keyword evidence="3 10" id="KW-0813">Transport</keyword>
<keyword evidence="4 10" id="KW-1003">Cell membrane</keyword>
<dbReference type="Proteomes" id="UP000515511">
    <property type="component" value="Chromosome"/>
</dbReference>
<dbReference type="GO" id="GO:0015920">
    <property type="term" value="P:lipopolysaccharide transport"/>
    <property type="evidence" value="ECO:0007669"/>
    <property type="project" value="TreeGrafter"/>
</dbReference>
<evidence type="ECO:0000256" key="5">
    <source>
        <dbReference type="ARBA" id="ARBA00022519"/>
    </source>
</evidence>
<comment type="similarity">
    <text evidence="2 10">Belongs to the ABC-2 integral membrane protein family.</text>
</comment>
<name>A0A7G6Y9C7_9MICO</name>
<accession>A0A7G6Y9C7</accession>
<feature type="transmembrane region" description="Helical" evidence="10">
    <location>
        <begin position="101"/>
        <end position="121"/>
    </location>
</feature>
<evidence type="ECO:0000256" key="3">
    <source>
        <dbReference type="ARBA" id="ARBA00022448"/>
    </source>
</evidence>
<evidence type="ECO:0000256" key="8">
    <source>
        <dbReference type="ARBA" id="ARBA00023136"/>
    </source>
</evidence>
<dbReference type="InterPro" id="IPR013525">
    <property type="entry name" value="ABC2_TM"/>
</dbReference>
<dbReference type="InterPro" id="IPR000412">
    <property type="entry name" value="ABC_2_transport"/>
</dbReference>
<dbReference type="Pfam" id="PF01061">
    <property type="entry name" value="ABC2_membrane"/>
    <property type="match status" value="1"/>
</dbReference>
<feature type="transmembrane region" description="Helical" evidence="10">
    <location>
        <begin position="142"/>
        <end position="172"/>
    </location>
</feature>
<evidence type="ECO:0000256" key="7">
    <source>
        <dbReference type="ARBA" id="ARBA00022989"/>
    </source>
</evidence>
<keyword evidence="9" id="KW-0046">Antibiotic resistance</keyword>
<evidence type="ECO:0000259" key="11">
    <source>
        <dbReference type="PROSITE" id="PS51012"/>
    </source>
</evidence>
<dbReference type="GO" id="GO:0046677">
    <property type="term" value="P:response to antibiotic"/>
    <property type="evidence" value="ECO:0007669"/>
    <property type="project" value="UniProtKB-KW"/>
</dbReference>
<dbReference type="KEGG" id="lse:F1C12_08080"/>
<dbReference type="AlphaFoldDB" id="A0A7G6Y9C7"/>
<dbReference type="EMBL" id="CP043641">
    <property type="protein sequence ID" value="QNE35092.1"/>
    <property type="molecule type" value="Genomic_DNA"/>
</dbReference>
<dbReference type="PANTHER" id="PTHR30413">
    <property type="entry name" value="INNER MEMBRANE TRANSPORT PERMEASE"/>
    <property type="match status" value="1"/>
</dbReference>